<protein>
    <submittedName>
        <fullName evidence="1">Spore germination protein</fullName>
    </submittedName>
</protein>
<accession>A0ABR5AQY6</accession>
<dbReference type="Proteomes" id="UP000031982">
    <property type="component" value="Unassembled WGS sequence"/>
</dbReference>
<dbReference type="RefSeq" id="WP_041096423.1">
    <property type="nucleotide sequence ID" value="NZ_JARTHD010000054.1"/>
</dbReference>
<proteinExistence type="predicted"/>
<gene>
    <name evidence="1" type="ORF">SD77_2959</name>
</gene>
<evidence type="ECO:0000313" key="2">
    <source>
        <dbReference type="Proteomes" id="UP000031982"/>
    </source>
</evidence>
<evidence type="ECO:0000313" key="1">
    <source>
        <dbReference type="EMBL" id="KIL74149.1"/>
    </source>
</evidence>
<organism evidence="1 2">
    <name type="scientific">Bacillus badius</name>
    <dbReference type="NCBI Taxonomy" id="1455"/>
    <lineage>
        <taxon>Bacteria</taxon>
        <taxon>Bacillati</taxon>
        <taxon>Bacillota</taxon>
        <taxon>Bacilli</taxon>
        <taxon>Bacillales</taxon>
        <taxon>Bacillaceae</taxon>
        <taxon>Pseudobacillus</taxon>
    </lineage>
</organism>
<reference evidence="1 2" key="1">
    <citation type="submission" date="2015-01" db="EMBL/GenBank/DDBJ databases">
        <title>Genome Assembly of Bacillus badius MTCC 1458.</title>
        <authorList>
            <person name="Verma A."/>
            <person name="Khatri I."/>
            <person name="Mual P."/>
            <person name="Subramanian S."/>
            <person name="Krishnamurthi S."/>
        </authorList>
    </citation>
    <scope>NUCLEOTIDE SEQUENCE [LARGE SCALE GENOMIC DNA]</scope>
    <source>
        <strain evidence="1 2">MTCC 1458</strain>
    </source>
</reference>
<keyword evidence="2" id="KW-1185">Reference proteome</keyword>
<sequence length="131" mass="14999">MLGRSWNVYTYFSRLSDPEAAYEQSSFIDPVNTREILIALNEPPHEGIIPYIRLAKHTWKTNKKKDQIVQFSGAAFVTKNNLKNTLSYKEIKGLKWLNKDLNREEISIKKVLSLTPISSATLVNVFSRLAS</sequence>
<dbReference type="EMBL" id="JXLP01000026">
    <property type="protein sequence ID" value="KIL74149.1"/>
    <property type="molecule type" value="Genomic_DNA"/>
</dbReference>
<comment type="caution">
    <text evidence="1">The sequence shown here is derived from an EMBL/GenBank/DDBJ whole genome shotgun (WGS) entry which is preliminary data.</text>
</comment>
<name>A0ABR5AQY6_BACBA</name>